<evidence type="ECO:0000256" key="1">
    <source>
        <dbReference type="ARBA" id="ARBA00023125"/>
    </source>
</evidence>
<dbReference type="Pfam" id="PF00486">
    <property type="entry name" value="Trans_reg_C"/>
    <property type="match status" value="1"/>
</dbReference>
<keyword evidence="3" id="KW-1185">Reference proteome</keyword>
<dbReference type="SUPFAM" id="SSF55785">
    <property type="entry name" value="PYP-like sensor domain (PAS domain)"/>
    <property type="match status" value="1"/>
</dbReference>
<dbReference type="SMART" id="SM00862">
    <property type="entry name" value="Trans_reg_C"/>
    <property type="match status" value="1"/>
</dbReference>
<dbReference type="GO" id="GO:0003677">
    <property type="term" value="F:DNA binding"/>
    <property type="evidence" value="ECO:0007669"/>
    <property type="project" value="UniProtKB-UniRule"/>
</dbReference>
<evidence type="ECO:0000313" key="2">
    <source>
        <dbReference type="EMBL" id="PPD57542.1"/>
    </source>
</evidence>
<keyword evidence="1" id="KW-0238">DNA-binding</keyword>
<dbReference type="CDD" id="cd00383">
    <property type="entry name" value="trans_reg_C"/>
    <property type="match status" value="1"/>
</dbReference>
<dbReference type="CDD" id="cd00130">
    <property type="entry name" value="PAS"/>
    <property type="match status" value="1"/>
</dbReference>
<evidence type="ECO:0000313" key="3">
    <source>
        <dbReference type="Proteomes" id="UP000235653"/>
    </source>
</evidence>
<name>A0A2P5P5G5_9CHLR</name>
<dbReference type="NCBIfam" id="TIGR00229">
    <property type="entry name" value="sensory_box"/>
    <property type="match status" value="1"/>
</dbReference>
<dbReference type="PROSITE" id="PS50112">
    <property type="entry name" value="PAS"/>
    <property type="match status" value="1"/>
</dbReference>
<dbReference type="RefSeq" id="WP_102331733.1">
    <property type="nucleotide sequence ID" value="NZ_CP058566.2"/>
</dbReference>
<dbReference type="SUPFAM" id="SSF46894">
    <property type="entry name" value="C-terminal effector domain of the bipartite response regulators"/>
    <property type="match status" value="1"/>
</dbReference>
<sequence length="281" mass="32132">MKKYEENSEHKQVGTTVEEDIAKFHLLFNLSNDGAMVHGINHDGTAGPFIEVNDAACRMLGYTREELKLMTPMDIDDPKTVDDSTVEHIKAEGRVVFERTHMAKDGHRIPVEISSRTIVLNGKQCVISMVRDITERKLAQERLLQLIIEKSNQLNETNVKLVEERYQRRRIEQSLKSLVENNSKDRKLVFELSRRVVQYNNKMVVLTDTESEILKCLMDKNGEVVSHAGIAEKLWGVAYSGAAEIIKVHVRHLREKIEIDPASPKIIMTKFGIGYYFVDPD</sequence>
<dbReference type="AlphaFoldDB" id="A0A2P5P5G5"/>
<dbReference type="EMBL" id="JQAN02000012">
    <property type="protein sequence ID" value="PPD57542.1"/>
    <property type="molecule type" value="Genomic_DNA"/>
</dbReference>
<reference evidence="2 3" key="1">
    <citation type="journal article" date="2017" name="ISME J.">
        <title>Grape pomace compost harbors organohalide-respiring Dehalogenimonas species with novel reductive dehalogenase genes.</title>
        <authorList>
            <person name="Yang Y."/>
            <person name="Higgins S.A."/>
            <person name="Yan J."/>
            <person name="Simsir B."/>
            <person name="Chourey K."/>
            <person name="Iyer R."/>
            <person name="Hettich R.L."/>
            <person name="Baldwin B."/>
            <person name="Ogles D.M."/>
            <person name="Loffler F.E."/>
        </authorList>
    </citation>
    <scope>NUCLEOTIDE SEQUENCE [LARGE SCALE GENOMIC DNA]</scope>
    <source>
        <strain evidence="2 3">GP</strain>
    </source>
</reference>
<dbReference type="InterPro" id="IPR000014">
    <property type="entry name" value="PAS"/>
</dbReference>
<protein>
    <submittedName>
        <fullName evidence="2">PAS domain S-box protein</fullName>
    </submittedName>
</protein>
<dbReference type="InterPro" id="IPR016032">
    <property type="entry name" value="Sig_transdc_resp-reg_C-effctor"/>
</dbReference>
<dbReference type="GO" id="GO:0006355">
    <property type="term" value="P:regulation of DNA-templated transcription"/>
    <property type="evidence" value="ECO:0007669"/>
    <property type="project" value="InterPro"/>
</dbReference>
<dbReference type="InterPro" id="IPR000700">
    <property type="entry name" value="PAS-assoc_C"/>
</dbReference>
<accession>A0A2P5P5G5</accession>
<dbReference type="Gene3D" id="1.10.10.10">
    <property type="entry name" value="Winged helix-like DNA-binding domain superfamily/Winged helix DNA-binding domain"/>
    <property type="match status" value="1"/>
</dbReference>
<dbReference type="InterPro" id="IPR001867">
    <property type="entry name" value="OmpR/PhoB-type_DNA-bd"/>
</dbReference>
<gene>
    <name evidence="2" type="ORF">JP09_009465</name>
</gene>
<dbReference type="Pfam" id="PF13426">
    <property type="entry name" value="PAS_9"/>
    <property type="match status" value="1"/>
</dbReference>
<organism evidence="2 3">
    <name type="scientific">Dehalogenimonas etheniformans</name>
    <dbReference type="NCBI Taxonomy" id="1536648"/>
    <lineage>
        <taxon>Bacteria</taxon>
        <taxon>Bacillati</taxon>
        <taxon>Chloroflexota</taxon>
        <taxon>Dehalococcoidia</taxon>
        <taxon>Dehalococcoidales</taxon>
        <taxon>Dehalococcoidaceae</taxon>
        <taxon>Dehalogenimonas</taxon>
    </lineage>
</organism>
<proteinExistence type="predicted"/>
<dbReference type="InterPro" id="IPR036388">
    <property type="entry name" value="WH-like_DNA-bd_sf"/>
</dbReference>
<dbReference type="GO" id="GO:0000160">
    <property type="term" value="P:phosphorelay signal transduction system"/>
    <property type="evidence" value="ECO:0007669"/>
    <property type="project" value="InterPro"/>
</dbReference>
<dbReference type="Gene3D" id="3.30.450.20">
    <property type="entry name" value="PAS domain"/>
    <property type="match status" value="1"/>
</dbReference>
<comment type="caution">
    <text evidence="2">The sequence shown here is derived from an EMBL/GenBank/DDBJ whole genome shotgun (WGS) entry which is preliminary data.</text>
</comment>
<dbReference type="InterPro" id="IPR035965">
    <property type="entry name" value="PAS-like_dom_sf"/>
</dbReference>
<dbReference type="Proteomes" id="UP000235653">
    <property type="component" value="Unassembled WGS sequence"/>
</dbReference>
<dbReference type="PROSITE" id="PS51755">
    <property type="entry name" value="OMPR_PHOB"/>
    <property type="match status" value="1"/>
</dbReference>
<dbReference type="PROSITE" id="PS50113">
    <property type="entry name" value="PAC"/>
    <property type="match status" value="1"/>
</dbReference>
<dbReference type="OrthoDB" id="9808408at2"/>